<dbReference type="NCBIfam" id="NF003346">
    <property type="entry name" value="PRK04366.1"/>
    <property type="match status" value="1"/>
</dbReference>
<evidence type="ECO:0000313" key="8">
    <source>
        <dbReference type="EMBL" id="BCK82587.1"/>
    </source>
</evidence>
<dbReference type="GO" id="GO:0004375">
    <property type="term" value="F:glycine dehydrogenase (decarboxylating) activity"/>
    <property type="evidence" value="ECO:0007669"/>
    <property type="project" value="UniProtKB-EC"/>
</dbReference>
<dbReference type="FunFam" id="3.90.1150.10:FF:000014">
    <property type="entry name" value="Probable glycine dehydrogenase (decarboxylating) subunit 2"/>
    <property type="match status" value="1"/>
</dbReference>
<dbReference type="InterPro" id="IPR015422">
    <property type="entry name" value="PyrdxlP-dep_Trfase_small"/>
</dbReference>
<keyword evidence="3" id="KW-0663">Pyridoxal phosphate</keyword>
<evidence type="ECO:0000256" key="1">
    <source>
        <dbReference type="ARBA" id="ARBA00003788"/>
    </source>
</evidence>
<protein>
    <recommendedName>
        <fullName evidence="2">glycine dehydrogenase (aminomethyl-transferring)</fullName>
        <ecNumber evidence="2">1.4.4.2</ecNumber>
    </recommendedName>
</protein>
<dbReference type="InterPro" id="IPR015424">
    <property type="entry name" value="PyrdxlP-dep_Trfase"/>
</dbReference>
<name>A0A810Q8J2_9FIRM</name>
<feature type="domain" description="Aminotransferase class V" evidence="6">
    <location>
        <begin position="153"/>
        <end position="271"/>
    </location>
</feature>
<evidence type="ECO:0000256" key="4">
    <source>
        <dbReference type="ARBA" id="ARBA00023002"/>
    </source>
</evidence>
<dbReference type="KEGG" id="vcop:MM50RIKEN_23500"/>
<comment type="catalytic activity">
    <reaction evidence="5">
        <text>N(6)-[(R)-lipoyl]-L-lysyl-[glycine-cleavage complex H protein] + glycine + H(+) = N(6)-[(R)-S(8)-aminomethyldihydrolipoyl]-L-lysyl-[glycine-cleavage complex H protein] + CO2</text>
        <dbReference type="Rhea" id="RHEA:24304"/>
        <dbReference type="Rhea" id="RHEA-COMP:10494"/>
        <dbReference type="Rhea" id="RHEA-COMP:10495"/>
        <dbReference type="ChEBI" id="CHEBI:15378"/>
        <dbReference type="ChEBI" id="CHEBI:16526"/>
        <dbReference type="ChEBI" id="CHEBI:57305"/>
        <dbReference type="ChEBI" id="CHEBI:83099"/>
        <dbReference type="ChEBI" id="CHEBI:83143"/>
        <dbReference type="EC" id="1.4.4.2"/>
    </reaction>
</comment>
<dbReference type="Pfam" id="PF00266">
    <property type="entry name" value="Aminotran_5"/>
    <property type="match status" value="1"/>
</dbReference>
<gene>
    <name evidence="8" type="primary">gcvPB</name>
    <name evidence="8" type="ORF">MM50RIKEN_23500</name>
</gene>
<evidence type="ECO:0000256" key="2">
    <source>
        <dbReference type="ARBA" id="ARBA00012134"/>
    </source>
</evidence>
<dbReference type="InterPro" id="IPR000192">
    <property type="entry name" value="Aminotrans_V_dom"/>
</dbReference>
<dbReference type="FunFam" id="3.40.640.10:FF:000224">
    <property type="entry name" value="Probable glycine dehydrogenase (decarboxylating) subunit 2"/>
    <property type="match status" value="1"/>
</dbReference>
<dbReference type="GO" id="GO:0019464">
    <property type="term" value="P:glycine decarboxylation via glycine cleavage system"/>
    <property type="evidence" value="ECO:0007669"/>
    <property type="project" value="TreeGrafter"/>
</dbReference>
<dbReference type="GO" id="GO:0016594">
    <property type="term" value="F:glycine binding"/>
    <property type="evidence" value="ECO:0007669"/>
    <property type="project" value="TreeGrafter"/>
</dbReference>
<evidence type="ECO:0000256" key="5">
    <source>
        <dbReference type="ARBA" id="ARBA00049026"/>
    </source>
</evidence>
<dbReference type="PANTHER" id="PTHR11773">
    <property type="entry name" value="GLYCINE DEHYDROGENASE, DECARBOXYLATING"/>
    <property type="match status" value="1"/>
</dbReference>
<dbReference type="EMBL" id="AP023418">
    <property type="protein sequence ID" value="BCK82587.1"/>
    <property type="molecule type" value="Genomic_DNA"/>
</dbReference>
<comment type="function">
    <text evidence="1">The glycine cleavage system catalyzes the degradation of glycine. The P protein binds the alpha-amino group of glycine through its pyridoxal phosphate cofactor; CO(2) is released and the remaining methylamine moiety is then transferred to the lipoamide cofactor of the H protein.</text>
</comment>
<keyword evidence="4" id="KW-0560">Oxidoreductase</keyword>
<dbReference type="Pfam" id="PF21478">
    <property type="entry name" value="GcvP2_C"/>
    <property type="match status" value="1"/>
</dbReference>
<dbReference type="GO" id="GO:0030170">
    <property type="term" value="F:pyridoxal phosphate binding"/>
    <property type="evidence" value="ECO:0007669"/>
    <property type="project" value="TreeGrafter"/>
</dbReference>
<accession>A0A810Q8J2</accession>
<evidence type="ECO:0000259" key="7">
    <source>
        <dbReference type="Pfam" id="PF21478"/>
    </source>
</evidence>
<proteinExistence type="predicted"/>
<evidence type="ECO:0000313" key="9">
    <source>
        <dbReference type="Proteomes" id="UP000681035"/>
    </source>
</evidence>
<dbReference type="Gene3D" id="3.90.1150.10">
    <property type="entry name" value="Aspartate Aminotransferase, domain 1"/>
    <property type="match status" value="1"/>
</dbReference>
<dbReference type="Gene3D" id="3.40.640.10">
    <property type="entry name" value="Type I PLP-dependent aspartate aminotransferase-like (Major domain)"/>
    <property type="match status" value="1"/>
</dbReference>
<evidence type="ECO:0000256" key="3">
    <source>
        <dbReference type="ARBA" id="ARBA00022898"/>
    </source>
</evidence>
<reference evidence="8" key="1">
    <citation type="submission" date="2020-09" db="EMBL/GenBank/DDBJ databases">
        <title>New species isolated from human feces.</title>
        <authorList>
            <person name="Kitahara M."/>
            <person name="Shigeno Y."/>
            <person name="Shime M."/>
            <person name="Matsumoto Y."/>
            <person name="Nakamura S."/>
            <person name="Motooka D."/>
            <person name="Fukuoka S."/>
            <person name="Nishikawa H."/>
            <person name="Benno Y."/>
        </authorList>
    </citation>
    <scope>NUCLEOTIDE SEQUENCE</scope>
    <source>
        <strain evidence="8">MM50</strain>
    </source>
</reference>
<dbReference type="AlphaFoldDB" id="A0A810Q8J2"/>
<dbReference type="RefSeq" id="WP_213541143.1">
    <property type="nucleotide sequence ID" value="NZ_AP023418.1"/>
</dbReference>
<organism evidence="8 9">
    <name type="scientific">Vescimonas coprocola</name>
    <dbReference type="NCBI Taxonomy" id="2714355"/>
    <lineage>
        <taxon>Bacteria</taxon>
        <taxon>Bacillati</taxon>
        <taxon>Bacillota</taxon>
        <taxon>Clostridia</taxon>
        <taxon>Eubacteriales</taxon>
        <taxon>Oscillospiraceae</taxon>
        <taxon>Vescimonas</taxon>
    </lineage>
</organism>
<evidence type="ECO:0000259" key="6">
    <source>
        <dbReference type="Pfam" id="PF00266"/>
    </source>
</evidence>
<sequence>MKLIFEKSVPGRRCSILPRCDVEEVQLPQELRRQEAPALPELSEVDLSRHYTELCQHVHGVNCGFYPLGSCTMKYNPRIDEEMAALPGFAGVHPLAPEHAVAGCREVLDTASRYLCQITGMDGMTFQPAAGAHGEFTGVLLIKQYHDARGDHQRTKIIVPDSAHGTNPATAAMCGYQVVNIPSAADGCVDLEALKAVLGDDVAGLMLTNPNTVGIFDENILEITRLVHEAGGLCYYDGANLNAVMGIVRPGDMGFDCIHMNLHKTFATPHGGGGPGAGAVGCKAFLEPYLPQSAILSEGEHLQVRAFNGNFLVVVKALAYLLTLGREGIPEAAENAVLNANYLMRRIQGTFQPAFDRICMHEFVLGLEEFKKETGVSALDVAKSLIDRGIHPPTMYFPLIVHEALMLEPTETESRETLDQAAEVFRQLYQLAHTDPETMRTAPHNAQIGRPDEVQAARNPILRWQA</sequence>
<feature type="domain" description="Glycine dehydrogenase C-terminal" evidence="7">
    <location>
        <begin position="332"/>
        <end position="428"/>
    </location>
</feature>
<dbReference type="Gene3D" id="6.20.440.10">
    <property type="match status" value="1"/>
</dbReference>
<dbReference type="PANTHER" id="PTHR11773:SF1">
    <property type="entry name" value="GLYCINE DEHYDROGENASE (DECARBOXYLATING), MITOCHONDRIAL"/>
    <property type="match status" value="1"/>
</dbReference>
<dbReference type="EC" id="1.4.4.2" evidence="2"/>
<dbReference type="GO" id="GO:0005829">
    <property type="term" value="C:cytosol"/>
    <property type="evidence" value="ECO:0007669"/>
    <property type="project" value="TreeGrafter"/>
</dbReference>
<dbReference type="InterPro" id="IPR049316">
    <property type="entry name" value="GDC-P_C"/>
</dbReference>
<keyword evidence="9" id="KW-1185">Reference proteome</keyword>
<dbReference type="GO" id="GO:0005960">
    <property type="term" value="C:glycine cleavage complex"/>
    <property type="evidence" value="ECO:0007669"/>
    <property type="project" value="TreeGrafter"/>
</dbReference>
<dbReference type="InterPro" id="IPR020581">
    <property type="entry name" value="GDC_P"/>
</dbReference>
<dbReference type="Proteomes" id="UP000681035">
    <property type="component" value="Chromosome"/>
</dbReference>
<dbReference type="InterPro" id="IPR015421">
    <property type="entry name" value="PyrdxlP-dep_Trfase_major"/>
</dbReference>
<dbReference type="SUPFAM" id="SSF53383">
    <property type="entry name" value="PLP-dependent transferases"/>
    <property type="match status" value="1"/>
</dbReference>